<comment type="caution">
    <text evidence="2">The sequence shown here is derived from an EMBL/GenBank/DDBJ whole genome shotgun (WGS) entry which is preliminary data.</text>
</comment>
<sequence>MSTSYVFIAFLSLLILSSRMDVTMARRDIPSSVPSTMISRDYGTLKHGLNNKKHHVFSSKEIRNCKPKGLRRASAPSRYVNMHPLGTSGCFTGRHGKKN</sequence>
<dbReference type="Proteomes" id="UP001454036">
    <property type="component" value="Unassembled WGS sequence"/>
</dbReference>
<evidence type="ECO:0000256" key="1">
    <source>
        <dbReference type="SAM" id="SignalP"/>
    </source>
</evidence>
<dbReference type="PANTHER" id="PTHR36619:SF2">
    <property type="entry name" value="OS04G0208900 PROTEIN"/>
    <property type="match status" value="1"/>
</dbReference>
<reference evidence="2 3" key="1">
    <citation type="submission" date="2024-01" db="EMBL/GenBank/DDBJ databases">
        <title>The complete chloroplast genome sequence of Lithospermum erythrorhizon: insights into the phylogenetic relationship among Boraginaceae species and the maternal lineages of purple gromwells.</title>
        <authorList>
            <person name="Okada T."/>
            <person name="Watanabe K."/>
        </authorList>
    </citation>
    <scope>NUCLEOTIDE SEQUENCE [LARGE SCALE GENOMIC DNA]</scope>
</reference>
<organism evidence="2 3">
    <name type="scientific">Lithospermum erythrorhizon</name>
    <name type="common">Purple gromwell</name>
    <name type="synonym">Lithospermum officinale var. erythrorhizon</name>
    <dbReference type="NCBI Taxonomy" id="34254"/>
    <lineage>
        <taxon>Eukaryota</taxon>
        <taxon>Viridiplantae</taxon>
        <taxon>Streptophyta</taxon>
        <taxon>Embryophyta</taxon>
        <taxon>Tracheophyta</taxon>
        <taxon>Spermatophyta</taxon>
        <taxon>Magnoliopsida</taxon>
        <taxon>eudicotyledons</taxon>
        <taxon>Gunneridae</taxon>
        <taxon>Pentapetalae</taxon>
        <taxon>asterids</taxon>
        <taxon>lamiids</taxon>
        <taxon>Boraginales</taxon>
        <taxon>Boraginaceae</taxon>
        <taxon>Boraginoideae</taxon>
        <taxon>Lithospermeae</taxon>
        <taxon>Lithospermum</taxon>
    </lineage>
</organism>
<feature type="signal peptide" evidence="1">
    <location>
        <begin position="1"/>
        <end position="25"/>
    </location>
</feature>
<keyword evidence="3" id="KW-1185">Reference proteome</keyword>
<proteinExistence type="predicted"/>
<protein>
    <submittedName>
        <fullName evidence="2">Uncharacterized protein</fullName>
    </submittedName>
</protein>
<dbReference type="PANTHER" id="PTHR36619">
    <property type="entry name" value="OS04G0208900 PROTEIN"/>
    <property type="match status" value="1"/>
</dbReference>
<feature type="chain" id="PRO_5044022350" evidence="1">
    <location>
        <begin position="26"/>
        <end position="99"/>
    </location>
</feature>
<name>A0AAV3NNG8_LITER</name>
<dbReference type="AlphaFoldDB" id="A0AAV3NNG8"/>
<keyword evidence="1" id="KW-0732">Signal</keyword>
<evidence type="ECO:0000313" key="2">
    <source>
        <dbReference type="EMBL" id="GAA0139212.1"/>
    </source>
</evidence>
<gene>
    <name evidence="2" type="ORF">LIER_00808</name>
</gene>
<accession>A0AAV3NNG8</accession>
<evidence type="ECO:0000313" key="3">
    <source>
        <dbReference type="Proteomes" id="UP001454036"/>
    </source>
</evidence>
<dbReference type="EMBL" id="BAABME010000068">
    <property type="protein sequence ID" value="GAA0139212.1"/>
    <property type="molecule type" value="Genomic_DNA"/>
</dbReference>